<protein>
    <submittedName>
        <fullName evidence="1">Uncharacterized protein</fullName>
    </submittedName>
</protein>
<accession>A0A399SUQ1</accession>
<gene>
    <name evidence="1" type="ORF">D1614_19090</name>
</gene>
<keyword evidence="2" id="KW-1185">Reference proteome</keyword>
<name>A0A399SUQ1_9BACT</name>
<sequence length="231" mass="26510">MITRLSGKNSPKKILNTQLTEFVKVERKHDVPLTPGEEFTLYITRLFFKHFSESQGACGDMMGVASSTFSEYANVLQNKGYVKLHTKNDGRSVWYEQLKEPRLDWSGIPKSFIRDPYIDWRDRLLNVKLYHLILDDVNEIHFTDKKIASVMGITMPTFRLHRDALLHHGIIAKLPKTDSNPAGGYRVDVYALLGLNVNVAPPQLKPIHQVSSYKRSIRKAKHYRIKPPALP</sequence>
<evidence type="ECO:0000313" key="2">
    <source>
        <dbReference type="Proteomes" id="UP000265926"/>
    </source>
</evidence>
<dbReference type="AlphaFoldDB" id="A0A399SUQ1"/>
<comment type="caution">
    <text evidence="1">The sequence shown here is derived from an EMBL/GenBank/DDBJ whole genome shotgun (WGS) entry which is preliminary data.</text>
</comment>
<organism evidence="1 2">
    <name type="scientific">Maribellus luteus</name>
    <dbReference type="NCBI Taxonomy" id="2305463"/>
    <lineage>
        <taxon>Bacteria</taxon>
        <taxon>Pseudomonadati</taxon>
        <taxon>Bacteroidota</taxon>
        <taxon>Bacteroidia</taxon>
        <taxon>Marinilabiliales</taxon>
        <taxon>Prolixibacteraceae</taxon>
        <taxon>Maribellus</taxon>
    </lineage>
</organism>
<dbReference type="RefSeq" id="WP_119439586.1">
    <property type="nucleotide sequence ID" value="NZ_QWGR01000015.1"/>
</dbReference>
<proteinExistence type="predicted"/>
<reference evidence="1 2" key="1">
    <citation type="submission" date="2018-08" db="EMBL/GenBank/DDBJ databases">
        <title>Pallidiluteibacterium maritimus gen. nov., sp. nov., isolated from coastal sediment.</title>
        <authorList>
            <person name="Zhou L.Y."/>
        </authorList>
    </citation>
    <scope>NUCLEOTIDE SEQUENCE [LARGE SCALE GENOMIC DNA]</scope>
    <source>
        <strain evidence="1 2">XSD2</strain>
    </source>
</reference>
<dbReference type="EMBL" id="QWGR01000015">
    <property type="protein sequence ID" value="RIJ46312.1"/>
    <property type="molecule type" value="Genomic_DNA"/>
</dbReference>
<dbReference type="Proteomes" id="UP000265926">
    <property type="component" value="Unassembled WGS sequence"/>
</dbReference>
<evidence type="ECO:0000313" key="1">
    <source>
        <dbReference type="EMBL" id="RIJ46312.1"/>
    </source>
</evidence>